<evidence type="ECO:0000259" key="8">
    <source>
        <dbReference type="Pfam" id="PF00462"/>
    </source>
</evidence>
<dbReference type="Proteomes" id="UP000004386">
    <property type="component" value="Unassembled WGS sequence"/>
</dbReference>
<evidence type="ECO:0000256" key="4">
    <source>
        <dbReference type="ARBA" id="ARBA00022982"/>
    </source>
</evidence>
<proteinExistence type="inferred from homology"/>
<comment type="caution">
    <text evidence="9">The sequence shown here is derived from an EMBL/GenBank/DDBJ whole genome shotgun (WGS) entry which is preliminary data.</text>
</comment>
<dbReference type="NCBIfam" id="TIGR02181">
    <property type="entry name" value="GRX_bact"/>
    <property type="match status" value="1"/>
</dbReference>
<dbReference type="EMBL" id="ACQA01000001">
    <property type="protein sequence ID" value="EEQ96789.1"/>
    <property type="molecule type" value="Genomic_DNA"/>
</dbReference>
<dbReference type="GO" id="GO:0009055">
    <property type="term" value="F:electron transfer activity"/>
    <property type="evidence" value="ECO:0007669"/>
    <property type="project" value="TreeGrafter"/>
</dbReference>
<feature type="domain" description="Glutaredoxin" evidence="8">
    <location>
        <begin position="27"/>
        <end position="86"/>
    </location>
</feature>
<dbReference type="InterPro" id="IPR011900">
    <property type="entry name" value="GRX_bact"/>
</dbReference>
<dbReference type="GO" id="GO:0015038">
    <property type="term" value="F:glutathione disulfide oxidoreductase activity"/>
    <property type="evidence" value="ECO:0007669"/>
    <property type="project" value="UniProtKB-UniRule"/>
</dbReference>
<dbReference type="InterPro" id="IPR011767">
    <property type="entry name" value="GLR_AS"/>
</dbReference>
<dbReference type="PROSITE" id="PS00195">
    <property type="entry name" value="GLUTAREDOXIN_1"/>
    <property type="match status" value="1"/>
</dbReference>
<keyword evidence="5" id="KW-1015">Disulfide bond</keyword>
<dbReference type="InterPro" id="IPR051548">
    <property type="entry name" value="Grx-like_ET"/>
</dbReference>
<dbReference type="PANTHER" id="PTHR34386:SF1">
    <property type="entry name" value="GLUTAREDOXIN-LIKE PROTEIN NRDH"/>
    <property type="match status" value="1"/>
</dbReference>
<keyword evidence="6 7" id="KW-0676">Redox-active center</keyword>
<evidence type="ECO:0000313" key="9">
    <source>
        <dbReference type="EMBL" id="EEQ96789.1"/>
    </source>
</evidence>
<evidence type="ECO:0000256" key="6">
    <source>
        <dbReference type="ARBA" id="ARBA00023284"/>
    </source>
</evidence>
<comment type="function">
    <text evidence="1 7">Has a glutathione-disulfide oxidoreductase activity in the presence of NADPH and glutathione reductase. Reduces low molecular weight disulfides and proteins.</text>
</comment>
<name>C4WJ81_9HYPH</name>
<dbReference type="InterPro" id="IPR014025">
    <property type="entry name" value="Glutaredoxin_subgr"/>
</dbReference>
<dbReference type="InterPro" id="IPR002109">
    <property type="entry name" value="Glutaredoxin"/>
</dbReference>
<dbReference type="PRINTS" id="PR00160">
    <property type="entry name" value="GLUTAREDOXIN"/>
</dbReference>
<evidence type="ECO:0000256" key="1">
    <source>
        <dbReference type="ARBA" id="ARBA00002549"/>
    </source>
</evidence>
<evidence type="ECO:0000313" key="10">
    <source>
        <dbReference type="Proteomes" id="UP000004386"/>
    </source>
</evidence>
<dbReference type="InterPro" id="IPR036249">
    <property type="entry name" value="Thioredoxin-like_sf"/>
</dbReference>
<evidence type="ECO:0000256" key="5">
    <source>
        <dbReference type="ARBA" id="ARBA00023157"/>
    </source>
</evidence>
<keyword evidence="3 7" id="KW-0813">Transport</keyword>
<dbReference type="GO" id="GO:0045454">
    <property type="term" value="P:cell redox homeostasis"/>
    <property type="evidence" value="ECO:0007669"/>
    <property type="project" value="InterPro"/>
</dbReference>
<protein>
    <recommendedName>
        <fullName evidence="7">Glutaredoxin</fullName>
    </recommendedName>
</protein>
<dbReference type="Gene3D" id="3.40.30.10">
    <property type="entry name" value="Glutaredoxin"/>
    <property type="match status" value="1"/>
</dbReference>
<evidence type="ECO:0000256" key="7">
    <source>
        <dbReference type="RuleBase" id="RU364065"/>
    </source>
</evidence>
<dbReference type="PANTHER" id="PTHR34386">
    <property type="entry name" value="GLUTAREDOXIN"/>
    <property type="match status" value="1"/>
</dbReference>
<dbReference type="SUPFAM" id="SSF52833">
    <property type="entry name" value="Thioredoxin-like"/>
    <property type="match status" value="1"/>
</dbReference>
<sequence length="111" mass="12310">MKSFGASSGHRCRLYSGQRMEFFMVDVTIYTRPGCPYCTMAKELLTRKGVEFNEINAGATPELRAEMQARSGRNTFPQIFVGSFHVGGCDDLHALEDQGKLDGLLETGQLN</sequence>
<organism evidence="9 10">
    <name type="scientific">Brucella intermedia LMG 3301</name>
    <dbReference type="NCBI Taxonomy" id="641118"/>
    <lineage>
        <taxon>Bacteria</taxon>
        <taxon>Pseudomonadati</taxon>
        <taxon>Pseudomonadota</taxon>
        <taxon>Alphaproteobacteria</taxon>
        <taxon>Hyphomicrobiales</taxon>
        <taxon>Brucellaceae</taxon>
        <taxon>Brucella/Ochrobactrum group</taxon>
        <taxon>Brucella</taxon>
    </lineage>
</organism>
<reference evidence="9 10" key="1">
    <citation type="submission" date="2009-05" db="EMBL/GenBank/DDBJ databases">
        <authorList>
            <person name="Setubal J.C."/>
            <person name="Boyle S."/>
            <person name="Crasta O.R."/>
            <person name="Gillespie J.J."/>
            <person name="Kenyon R.W."/>
            <person name="Lu J."/>
            <person name="Mane S."/>
            <person name="Nagrani S."/>
            <person name="Shallom J.M."/>
            <person name="Shallom S."/>
            <person name="Shukla M."/>
            <person name="Snyder E.E."/>
            <person name="Sobral B.W."/>
            <person name="Wattam A.R."/>
            <person name="Will R."/>
            <person name="Williams K."/>
            <person name="Yoo H."/>
            <person name="Munk C."/>
            <person name="Tapia R."/>
            <person name="Green L."/>
            <person name="Rogers Y."/>
            <person name="Detter J.C."/>
            <person name="Bruce D."/>
            <person name="Brettin T.S."/>
            <person name="Tsolis R."/>
        </authorList>
    </citation>
    <scope>NUCLEOTIDE SEQUENCE [LARGE SCALE GENOMIC DNA]</scope>
    <source>
        <strain evidence="9 10">LMG 3301</strain>
    </source>
</reference>
<evidence type="ECO:0000256" key="2">
    <source>
        <dbReference type="ARBA" id="ARBA00007787"/>
    </source>
</evidence>
<comment type="similarity">
    <text evidence="2 7">Belongs to the glutaredoxin family.</text>
</comment>
<evidence type="ECO:0000256" key="3">
    <source>
        <dbReference type="ARBA" id="ARBA00022448"/>
    </source>
</evidence>
<gene>
    <name evidence="9" type="primary">grxC</name>
    <name evidence="9" type="ORF">OINT_1002255</name>
</gene>
<dbReference type="Pfam" id="PF00462">
    <property type="entry name" value="Glutaredoxin"/>
    <property type="match status" value="1"/>
</dbReference>
<dbReference type="AlphaFoldDB" id="C4WJ81"/>
<dbReference type="PROSITE" id="PS51354">
    <property type="entry name" value="GLUTAREDOXIN_2"/>
    <property type="match status" value="1"/>
</dbReference>
<dbReference type="HOGENOM" id="CLU_026126_7_3_5"/>
<keyword evidence="4 7" id="KW-0249">Electron transport</keyword>
<keyword evidence="7" id="KW-0963">Cytoplasm</keyword>
<dbReference type="CDD" id="cd03418">
    <property type="entry name" value="GRX_GRXb_1_3_like"/>
    <property type="match status" value="1"/>
</dbReference>
<accession>C4WJ81</accession>